<dbReference type="AlphaFoldDB" id="A0A8X6SV65"/>
<evidence type="ECO:0000313" key="1">
    <source>
        <dbReference type="EMBL" id="GFY20657.1"/>
    </source>
</evidence>
<sequence>MDFTEINSRGKRGELLELIDRQNSRFRTAKTTVIKCGLHASFNELESAKTALNETEIPLEISMSKQKRVLEKSGYRLQKMTTNRVFNRTVECHPFDESSQGSVMIREERRRNIGTLMTLGVLEKNAMNSVATKTDPNFISCSMDYCSEVPECFPVFQFGRALIQCRKIPHHSKNETD</sequence>
<evidence type="ECO:0000313" key="2">
    <source>
        <dbReference type="Proteomes" id="UP000887159"/>
    </source>
</evidence>
<protein>
    <submittedName>
        <fullName evidence="1">Uncharacterized protein</fullName>
    </submittedName>
</protein>
<gene>
    <name evidence="1" type="ORF">TNCV_1118911</name>
</gene>
<dbReference type="EMBL" id="BMAU01021356">
    <property type="protein sequence ID" value="GFY20657.1"/>
    <property type="molecule type" value="Genomic_DNA"/>
</dbReference>
<comment type="caution">
    <text evidence="1">The sequence shown here is derived from an EMBL/GenBank/DDBJ whole genome shotgun (WGS) entry which is preliminary data.</text>
</comment>
<name>A0A8X6SV65_TRICX</name>
<reference evidence="1" key="1">
    <citation type="submission" date="2020-08" db="EMBL/GenBank/DDBJ databases">
        <title>Multicomponent nature underlies the extraordinary mechanical properties of spider dragline silk.</title>
        <authorList>
            <person name="Kono N."/>
            <person name="Nakamura H."/>
            <person name="Mori M."/>
            <person name="Yoshida Y."/>
            <person name="Ohtoshi R."/>
            <person name="Malay A.D."/>
            <person name="Moran D.A.P."/>
            <person name="Tomita M."/>
            <person name="Numata K."/>
            <person name="Arakawa K."/>
        </authorList>
    </citation>
    <scope>NUCLEOTIDE SEQUENCE</scope>
</reference>
<keyword evidence="2" id="KW-1185">Reference proteome</keyword>
<proteinExistence type="predicted"/>
<dbReference type="Proteomes" id="UP000887159">
    <property type="component" value="Unassembled WGS sequence"/>
</dbReference>
<organism evidence="1 2">
    <name type="scientific">Trichonephila clavipes</name>
    <name type="common">Golden silk orbweaver</name>
    <name type="synonym">Nephila clavipes</name>
    <dbReference type="NCBI Taxonomy" id="2585209"/>
    <lineage>
        <taxon>Eukaryota</taxon>
        <taxon>Metazoa</taxon>
        <taxon>Ecdysozoa</taxon>
        <taxon>Arthropoda</taxon>
        <taxon>Chelicerata</taxon>
        <taxon>Arachnida</taxon>
        <taxon>Araneae</taxon>
        <taxon>Araneomorphae</taxon>
        <taxon>Entelegynae</taxon>
        <taxon>Araneoidea</taxon>
        <taxon>Nephilidae</taxon>
        <taxon>Trichonephila</taxon>
    </lineage>
</organism>
<accession>A0A8X6SV65</accession>